<dbReference type="Gene3D" id="3.60.21.10">
    <property type="match status" value="1"/>
</dbReference>
<dbReference type="GeneID" id="5409987"/>
<feature type="transmembrane region" description="Helical" evidence="6">
    <location>
        <begin position="244"/>
        <end position="264"/>
    </location>
</feature>
<dbReference type="GO" id="GO:0009245">
    <property type="term" value="P:lipid A biosynthetic process"/>
    <property type="evidence" value="ECO:0007669"/>
    <property type="project" value="TreeGrafter"/>
</dbReference>
<keyword evidence="1" id="KW-1003">Cell membrane</keyword>
<dbReference type="PANTHER" id="PTHR34990:SF2">
    <property type="entry name" value="BLL8164 PROTEIN"/>
    <property type="match status" value="1"/>
</dbReference>
<dbReference type="GO" id="GO:0008758">
    <property type="term" value="F:UDP-2,3-diacylglucosamine hydrolase activity"/>
    <property type="evidence" value="ECO:0007669"/>
    <property type="project" value="TreeGrafter"/>
</dbReference>
<dbReference type="PANTHER" id="PTHR34990">
    <property type="entry name" value="UDP-2,3-DIACYLGLUCOSAMINE HYDROLASE-RELATED"/>
    <property type="match status" value="1"/>
</dbReference>
<dbReference type="CDD" id="cd07398">
    <property type="entry name" value="MPP_YbbF-LpxH"/>
    <property type="match status" value="1"/>
</dbReference>
<evidence type="ECO:0000313" key="9">
    <source>
        <dbReference type="Proteomes" id="UP000002408"/>
    </source>
</evidence>
<name>A7I553_METB6</name>
<evidence type="ECO:0000256" key="1">
    <source>
        <dbReference type="ARBA" id="ARBA00022475"/>
    </source>
</evidence>
<dbReference type="eggNOG" id="arCOG01151">
    <property type="taxonomic scope" value="Archaea"/>
</dbReference>
<feature type="transmembrane region" description="Helical" evidence="6">
    <location>
        <begin position="216"/>
        <end position="238"/>
    </location>
</feature>
<evidence type="ECO:0000313" key="8">
    <source>
        <dbReference type="EMBL" id="ABS54864.1"/>
    </source>
</evidence>
<feature type="transmembrane region" description="Helical" evidence="6">
    <location>
        <begin position="285"/>
        <end position="311"/>
    </location>
</feature>
<dbReference type="GO" id="GO:0016020">
    <property type="term" value="C:membrane"/>
    <property type="evidence" value="ECO:0007669"/>
    <property type="project" value="GOC"/>
</dbReference>
<dbReference type="HOGENOM" id="CLU_592664_0_0_2"/>
<keyword evidence="4 6" id="KW-0472">Membrane</keyword>
<dbReference type="AlphaFoldDB" id="A7I553"/>
<keyword evidence="2" id="KW-0997">Cell inner membrane</keyword>
<protein>
    <recommendedName>
        <fullName evidence="7">Calcineurin-like phosphoesterase domain-containing protein</fullName>
    </recommendedName>
</protein>
<feature type="transmembrane region" description="Helical" evidence="6">
    <location>
        <begin position="317"/>
        <end position="339"/>
    </location>
</feature>
<keyword evidence="6" id="KW-0812">Transmembrane</keyword>
<dbReference type="STRING" id="456442.Mboo_0343"/>
<dbReference type="InterPro" id="IPR004843">
    <property type="entry name" value="Calcineurin-like_PHP"/>
</dbReference>
<evidence type="ECO:0000256" key="3">
    <source>
        <dbReference type="ARBA" id="ARBA00022723"/>
    </source>
</evidence>
<accession>A7I553</accession>
<dbReference type="KEGG" id="mbn:Mboo_0343"/>
<dbReference type="InterPro" id="IPR029052">
    <property type="entry name" value="Metallo-depent_PP-like"/>
</dbReference>
<dbReference type="Proteomes" id="UP000002408">
    <property type="component" value="Chromosome"/>
</dbReference>
<organism evidence="8 9">
    <name type="scientific">Methanoregula boonei (strain DSM 21154 / JCM 14090 / 6A8)</name>
    <dbReference type="NCBI Taxonomy" id="456442"/>
    <lineage>
        <taxon>Archaea</taxon>
        <taxon>Methanobacteriati</taxon>
        <taxon>Methanobacteriota</taxon>
        <taxon>Stenosarchaea group</taxon>
        <taxon>Methanomicrobia</taxon>
        <taxon>Methanomicrobiales</taxon>
        <taxon>Methanoregulaceae</taxon>
        <taxon>Methanoregula</taxon>
    </lineage>
</organism>
<reference evidence="9" key="1">
    <citation type="journal article" date="2015" name="Microbiology">
        <title>Genome of Methanoregula boonei 6A8 reveals adaptations to oligotrophic peatland environments.</title>
        <authorList>
            <person name="Braeuer S."/>
            <person name="Cadillo-Quiroz H."/>
            <person name="Kyrpides N."/>
            <person name="Woyke T."/>
            <person name="Goodwin L."/>
            <person name="Detter C."/>
            <person name="Podell S."/>
            <person name="Yavitt J.B."/>
            <person name="Zinder S.H."/>
        </authorList>
    </citation>
    <scope>NUCLEOTIDE SEQUENCE [LARGE SCALE GENOMIC DNA]</scope>
    <source>
        <strain evidence="9">DSM 21154 / JCM 14090 / 6A8</strain>
    </source>
</reference>
<dbReference type="OrthoDB" id="31433at2157"/>
<feature type="domain" description="Calcineurin-like phosphoesterase" evidence="7">
    <location>
        <begin position="15"/>
        <end position="182"/>
    </location>
</feature>
<keyword evidence="3" id="KW-0479">Metal-binding</keyword>
<evidence type="ECO:0000256" key="4">
    <source>
        <dbReference type="ARBA" id="ARBA00023136"/>
    </source>
</evidence>
<evidence type="ECO:0000256" key="5">
    <source>
        <dbReference type="ARBA" id="ARBA00023211"/>
    </source>
</evidence>
<keyword evidence="9" id="KW-1185">Reference proteome</keyword>
<dbReference type="GO" id="GO:0046872">
    <property type="term" value="F:metal ion binding"/>
    <property type="evidence" value="ECO:0007669"/>
    <property type="project" value="UniProtKB-KW"/>
</dbReference>
<evidence type="ECO:0000256" key="6">
    <source>
        <dbReference type="SAM" id="Phobius"/>
    </source>
</evidence>
<gene>
    <name evidence="8" type="ordered locus">Mboo_0343</name>
</gene>
<proteinExistence type="predicted"/>
<keyword evidence="6" id="KW-1133">Transmembrane helix</keyword>
<dbReference type="InterPro" id="IPR043461">
    <property type="entry name" value="LpxH-like"/>
</dbReference>
<sequence length="461" mass="51137">MPGHSPPAADSKESIIVVSDVHLGGNIGSHHDKFCDFLAWITTFPQKIPAVPCDEKEDARPATLDIAFDPLTKLVLLGDIIDLWDPKDQDRKNVILESVRPLSLLHALPCDKVYVTGNHDADLWEMVKDDASPDKRSFPWKDGYDFSIYPRHYPPSEKTAAKVNRGVPVNRTHYTFLHGHQFDGEQVTYVISEILKEPFDPIDTLMDLANMSVSKIFRIPADILVFCLWVLSLVLVTWTVPYDAVVKNAFVLVLSLAVAVPLLLKFPAAQAVLGERKPKVWERALIGGLFLGPFVALVIYGAAFAAGPGILPAPASFLLPAYAVILTLFALIIVVPRLIGCAQRKVYGLFASRDKTVEDVLDDGFVDERDTIRAEVIVFGHTHRAGYAKKTFAPPGNPAQERSPEKLFVNTGCWADTGDTRPVDTFVYINRTGLYLLEWKGPGKINCLFHAPHERLHTFAP</sequence>
<dbReference type="Pfam" id="PF00149">
    <property type="entry name" value="Metallophos"/>
    <property type="match status" value="1"/>
</dbReference>
<dbReference type="RefSeq" id="WP_011991352.1">
    <property type="nucleotide sequence ID" value="NC_009712.1"/>
</dbReference>
<evidence type="ECO:0000259" key="7">
    <source>
        <dbReference type="Pfam" id="PF00149"/>
    </source>
</evidence>
<dbReference type="SUPFAM" id="SSF56300">
    <property type="entry name" value="Metallo-dependent phosphatases"/>
    <property type="match status" value="1"/>
</dbReference>
<dbReference type="EMBL" id="CP000780">
    <property type="protein sequence ID" value="ABS54864.1"/>
    <property type="molecule type" value="Genomic_DNA"/>
</dbReference>
<evidence type="ECO:0000256" key="2">
    <source>
        <dbReference type="ARBA" id="ARBA00022519"/>
    </source>
</evidence>
<keyword evidence="5" id="KW-0464">Manganese</keyword>